<name>A0A9W8MZZ8_9AGAR</name>
<gene>
    <name evidence="2" type="ORF">NLJ89_g1504</name>
</gene>
<reference evidence="2" key="1">
    <citation type="submission" date="2022-07" db="EMBL/GenBank/DDBJ databases">
        <title>Genome Sequence of Agrocybe chaxingu.</title>
        <authorList>
            <person name="Buettner E."/>
        </authorList>
    </citation>
    <scope>NUCLEOTIDE SEQUENCE</scope>
    <source>
        <strain evidence="2">MP-N11</strain>
    </source>
</reference>
<dbReference type="EMBL" id="JANKHO010000078">
    <property type="protein sequence ID" value="KAJ3515844.1"/>
    <property type="molecule type" value="Genomic_DNA"/>
</dbReference>
<feature type="coiled-coil region" evidence="1">
    <location>
        <begin position="29"/>
        <end position="74"/>
    </location>
</feature>
<evidence type="ECO:0000313" key="3">
    <source>
        <dbReference type="Proteomes" id="UP001148786"/>
    </source>
</evidence>
<organism evidence="2 3">
    <name type="scientific">Agrocybe chaxingu</name>
    <dbReference type="NCBI Taxonomy" id="84603"/>
    <lineage>
        <taxon>Eukaryota</taxon>
        <taxon>Fungi</taxon>
        <taxon>Dikarya</taxon>
        <taxon>Basidiomycota</taxon>
        <taxon>Agaricomycotina</taxon>
        <taxon>Agaricomycetes</taxon>
        <taxon>Agaricomycetidae</taxon>
        <taxon>Agaricales</taxon>
        <taxon>Agaricineae</taxon>
        <taxon>Strophariaceae</taxon>
        <taxon>Agrocybe</taxon>
    </lineage>
</organism>
<keyword evidence="1" id="KW-0175">Coiled coil</keyword>
<dbReference type="Proteomes" id="UP001148786">
    <property type="component" value="Unassembled WGS sequence"/>
</dbReference>
<dbReference type="AlphaFoldDB" id="A0A9W8MZZ8"/>
<accession>A0A9W8MZZ8</accession>
<sequence length="130" mass="14424">MPFATTDIASDSPSVIQNSNSVPLVCPTIVHNEEEARELFNEARRLEDACRSSKQESRRQLEAAFTTLKQAEMRLFEVQVHMGRIQYVISKCGFKIPTLNVACPMPAIQIHGSLHSVKLDGSDNLGVVLD</sequence>
<evidence type="ECO:0000313" key="2">
    <source>
        <dbReference type="EMBL" id="KAJ3515844.1"/>
    </source>
</evidence>
<protein>
    <submittedName>
        <fullName evidence="2">Uncharacterized protein</fullName>
    </submittedName>
</protein>
<evidence type="ECO:0000256" key="1">
    <source>
        <dbReference type="SAM" id="Coils"/>
    </source>
</evidence>
<comment type="caution">
    <text evidence="2">The sequence shown here is derived from an EMBL/GenBank/DDBJ whole genome shotgun (WGS) entry which is preliminary data.</text>
</comment>
<proteinExistence type="predicted"/>
<dbReference type="OrthoDB" id="10535449at2759"/>
<keyword evidence="3" id="KW-1185">Reference proteome</keyword>